<dbReference type="GO" id="GO:0009423">
    <property type="term" value="P:chorismate biosynthetic process"/>
    <property type="evidence" value="ECO:0007669"/>
    <property type="project" value="TreeGrafter"/>
</dbReference>
<dbReference type="InterPro" id="IPR013792">
    <property type="entry name" value="RNA3'P_cycl/enolpyr_Trfase_a/b"/>
</dbReference>
<accession>A0A3S4KHE5</accession>
<organism evidence="3 4">
    <name type="scientific">Escherichia coli</name>
    <dbReference type="NCBI Taxonomy" id="562"/>
    <lineage>
        <taxon>Bacteria</taxon>
        <taxon>Pseudomonadati</taxon>
        <taxon>Pseudomonadota</taxon>
        <taxon>Gammaproteobacteria</taxon>
        <taxon>Enterobacterales</taxon>
        <taxon>Enterobacteriaceae</taxon>
        <taxon>Escherichia</taxon>
    </lineage>
</organism>
<reference evidence="3 4" key="1">
    <citation type="submission" date="2018-12" db="EMBL/GenBank/DDBJ databases">
        <authorList>
            <consortium name="Pathogen Informatics"/>
        </authorList>
    </citation>
    <scope>NUCLEOTIDE SEQUENCE [LARGE SCALE GENOMIC DNA]</scope>
    <source>
        <strain evidence="3 4">NCTC9044</strain>
    </source>
</reference>
<dbReference type="Gene3D" id="3.65.10.10">
    <property type="entry name" value="Enolpyruvate transferase domain"/>
    <property type="match status" value="1"/>
</dbReference>
<gene>
    <name evidence="3" type="primary">aroA_3</name>
    <name evidence="3" type="ORF">NCTC9044_04213</name>
</gene>
<dbReference type="EMBL" id="LR134238">
    <property type="protein sequence ID" value="VED13338.1"/>
    <property type="molecule type" value="Genomic_DNA"/>
</dbReference>
<protein>
    <submittedName>
        <fullName evidence="3">3-phosphoshikimate 1-carboxyvinyltransferase</fullName>
        <ecNumber evidence="3">2.5.1.19</ecNumber>
    </submittedName>
</protein>
<dbReference type="GO" id="GO:0003866">
    <property type="term" value="F:3-phosphoshikimate 1-carboxyvinyltransferase activity"/>
    <property type="evidence" value="ECO:0007669"/>
    <property type="project" value="UniProtKB-EC"/>
</dbReference>
<keyword evidence="1 3" id="KW-0808">Transferase</keyword>
<dbReference type="PANTHER" id="PTHR21090:SF5">
    <property type="entry name" value="PENTAFUNCTIONAL AROM POLYPEPTIDE"/>
    <property type="match status" value="1"/>
</dbReference>
<dbReference type="EC" id="2.5.1.19" evidence="3"/>
<evidence type="ECO:0000256" key="1">
    <source>
        <dbReference type="ARBA" id="ARBA00022679"/>
    </source>
</evidence>
<dbReference type="AlphaFoldDB" id="A0A3S4KHE5"/>
<evidence type="ECO:0000313" key="4">
    <source>
        <dbReference type="Proteomes" id="UP000271797"/>
    </source>
</evidence>
<dbReference type="Proteomes" id="UP000271797">
    <property type="component" value="Chromosome"/>
</dbReference>
<dbReference type="PANTHER" id="PTHR21090">
    <property type="entry name" value="AROM/DEHYDROQUINATE SYNTHASE"/>
    <property type="match status" value="1"/>
</dbReference>
<name>A0A3S4KHE5_ECOLX</name>
<evidence type="ECO:0000259" key="2">
    <source>
        <dbReference type="Pfam" id="PF00275"/>
    </source>
</evidence>
<dbReference type="SUPFAM" id="SSF55205">
    <property type="entry name" value="EPT/RTPC-like"/>
    <property type="match status" value="1"/>
</dbReference>
<dbReference type="InterPro" id="IPR001986">
    <property type="entry name" value="Enolpyruvate_Tfrase_dom"/>
</dbReference>
<proteinExistence type="predicted"/>
<dbReference type="InterPro" id="IPR036968">
    <property type="entry name" value="Enolpyruvate_Tfrase_sf"/>
</dbReference>
<evidence type="ECO:0000313" key="3">
    <source>
        <dbReference type="EMBL" id="VED13338.1"/>
    </source>
</evidence>
<sequence length="82" mass="9327">MTAPLAPEDTVIRIKGDLVSKPYIDITLNLMKTFGVEIENQHYQQFVVKGGQSYQSPGTYWSKAMHLRLLTSWQQQQSEAAL</sequence>
<feature type="domain" description="Enolpyruvate transferase" evidence="2">
    <location>
        <begin position="1"/>
        <end position="58"/>
    </location>
</feature>
<dbReference type="Pfam" id="PF00275">
    <property type="entry name" value="EPSP_synthase"/>
    <property type="match status" value="1"/>
</dbReference>